<dbReference type="InterPro" id="IPR010982">
    <property type="entry name" value="Lambda_DNA-bd_dom_sf"/>
</dbReference>
<comment type="caution">
    <text evidence="2">The sequence shown here is derived from an EMBL/GenBank/DDBJ whole genome shotgun (WGS) entry which is preliminary data.</text>
</comment>
<dbReference type="GO" id="GO:0003677">
    <property type="term" value="F:DNA binding"/>
    <property type="evidence" value="ECO:0007669"/>
    <property type="project" value="InterPro"/>
</dbReference>
<evidence type="ECO:0000313" key="3">
    <source>
        <dbReference type="Proteomes" id="UP000292564"/>
    </source>
</evidence>
<evidence type="ECO:0000313" key="2">
    <source>
        <dbReference type="EMBL" id="RZU49491.1"/>
    </source>
</evidence>
<organism evidence="2 3">
    <name type="scientific">Krasilnikovia cinnamomea</name>
    <dbReference type="NCBI Taxonomy" id="349313"/>
    <lineage>
        <taxon>Bacteria</taxon>
        <taxon>Bacillati</taxon>
        <taxon>Actinomycetota</taxon>
        <taxon>Actinomycetes</taxon>
        <taxon>Micromonosporales</taxon>
        <taxon>Micromonosporaceae</taxon>
        <taxon>Krasilnikovia</taxon>
    </lineage>
</organism>
<dbReference type="PROSITE" id="PS50943">
    <property type="entry name" value="HTH_CROC1"/>
    <property type="match status" value="1"/>
</dbReference>
<dbReference type="Pfam" id="PF19054">
    <property type="entry name" value="DUF5753"/>
    <property type="match status" value="1"/>
</dbReference>
<dbReference type="EMBL" id="SHKY01000001">
    <property type="protein sequence ID" value="RZU49491.1"/>
    <property type="molecule type" value="Genomic_DNA"/>
</dbReference>
<dbReference type="SUPFAM" id="SSF47413">
    <property type="entry name" value="lambda repressor-like DNA-binding domains"/>
    <property type="match status" value="1"/>
</dbReference>
<sequence length="287" mass="31843">MTTDPSSSVAQARKDLGNRLRQLRRTAGLTGKALAAATGQHFTRISRIEHGVQAPTEANIRDWCTVCGAPDQIPELIATARSVESAYLEWARQSRAGMRRLGDLHSIATYRRTTTFRIHEPTILPGIFQTDAYIRRMLAFWYAFLDAPDDTEATIAMKAEGTATALHPTKRIAVILGEQALRTRRGTLQEHSSQLDHVRTLMRLPFVSVGIIPADAQRYAIASIGFWIFDSNAVALETPTAAIKVTRPKEIALYAKLFDDLRKEARYGYEAHAIIDGVVRGTQATDL</sequence>
<reference evidence="2 3" key="1">
    <citation type="submission" date="2019-02" db="EMBL/GenBank/DDBJ databases">
        <title>Sequencing the genomes of 1000 actinobacteria strains.</title>
        <authorList>
            <person name="Klenk H.-P."/>
        </authorList>
    </citation>
    <scope>NUCLEOTIDE SEQUENCE [LARGE SCALE GENOMIC DNA]</scope>
    <source>
        <strain evidence="2 3">DSM 45162</strain>
    </source>
</reference>
<gene>
    <name evidence="2" type="ORF">EV385_1242</name>
</gene>
<feature type="domain" description="HTH cro/C1-type" evidence="1">
    <location>
        <begin position="20"/>
        <end position="73"/>
    </location>
</feature>
<proteinExistence type="predicted"/>
<dbReference type="Proteomes" id="UP000292564">
    <property type="component" value="Unassembled WGS sequence"/>
</dbReference>
<dbReference type="CDD" id="cd00093">
    <property type="entry name" value="HTH_XRE"/>
    <property type="match status" value="1"/>
</dbReference>
<dbReference type="SMART" id="SM00530">
    <property type="entry name" value="HTH_XRE"/>
    <property type="match status" value="1"/>
</dbReference>
<dbReference type="AlphaFoldDB" id="A0A4Q7ZGK7"/>
<accession>A0A4Q7ZGK7</accession>
<dbReference type="Pfam" id="PF13560">
    <property type="entry name" value="HTH_31"/>
    <property type="match status" value="1"/>
</dbReference>
<dbReference type="InterPro" id="IPR043917">
    <property type="entry name" value="DUF5753"/>
</dbReference>
<dbReference type="InterPro" id="IPR001387">
    <property type="entry name" value="Cro/C1-type_HTH"/>
</dbReference>
<dbReference type="RefSeq" id="WP_130508559.1">
    <property type="nucleotide sequence ID" value="NZ_SHKY01000001.1"/>
</dbReference>
<dbReference type="OrthoDB" id="4966777at2"/>
<protein>
    <submittedName>
        <fullName evidence="2">Helix-turn-helix protein</fullName>
    </submittedName>
</protein>
<name>A0A4Q7ZGK7_9ACTN</name>
<evidence type="ECO:0000259" key="1">
    <source>
        <dbReference type="PROSITE" id="PS50943"/>
    </source>
</evidence>
<dbReference type="Gene3D" id="1.10.260.40">
    <property type="entry name" value="lambda repressor-like DNA-binding domains"/>
    <property type="match status" value="1"/>
</dbReference>
<keyword evidence="3" id="KW-1185">Reference proteome</keyword>